<name>C6HDL9_AJECH</name>
<dbReference type="VEuPathDB" id="FungiDB:HCDG_04300"/>
<gene>
    <name evidence="1" type="ORF">HCDG_04300</name>
</gene>
<dbReference type="HOGENOM" id="CLU_767196_0_0_1"/>
<reference evidence="2" key="1">
    <citation type="submission" date="2009-05" db="EMBL/GenBank/DDBJ databases">
        <title>The genome sequence of Ajellomyces capsulatus strain H143.</title>
        <authorList>
            <person name="Champion M."/>
            <person name="Cuomo C.A."/>
            <person name="Ma L.-J."/>
            <person name="Henn M.R."/>
            <person name="Sil A."/>
            <person name="Goldman B."/>
            <person name="Young S.K."/>
            <person name="Kodira C.D."/>
            <person name="Zeng Q."/>
            <person name="Koehrsen M."/>
            <person name="Alvarado L."/>
            <person name="Berlin A.M."/>
            <person name="Borenstein D."/>
            <person name="Chen Z."/>
            <person name="Engels R."/>
            <person name="Freedman E."/>
            <person name="Gellesch M."/>
            <person name="Goldberg J."/>
            <person name="Griggs A."/>
            <person name="Gujja S."/>
            <person name="Heiman D.I."/>
            <person name="Hepburn T.A."/>
            <person name="Howarth C."/>
            <person name="Jen D."/>
            <person name="Larson L."/>
            <person name="Lewis B."/>
            <person name="Mehta T."/>
            <person name="Park D."/>
            <person name="Pearson M."/>
            <person name="Roberts A."/>
            <person name="Saif S."/>
            <person name="Shea T.D."/>
            <person name="Shenoy N."/>
            <person name="Sisk P."/>
            <person name="Stolte C."/>
            <person name="Sykes S."/>
            <person name="Walk T."/>
            <person name="White J."/>
            <person name="Yandava C."/>
            <person name="Klein B."/>
            <person name="McEwen J.G."/>
            <person name="Puccia R."/>
            <person name="Goldman G.H."/>
            <person name="Felipe M.S."/>
            <person name="Nino-Vega G."/>
            <person name="San-Blas G."/>
            <person name="Taylor J.W."/>
            <person name="Mendoza L."/>
            <person name="Galagan J.E."/>
            <person name="Nusbaum C."/>
            <person name="Birren B.W."/>
        </authorList>
    </citation>
    <scope>NUCLEOTIDE SEQUENCE [LARGE SCALE GENOMIC DNA]</scope>
    <source>
        <strain evidence="2">H143</strain>
    </source>
</reference>
<organism evidence="1 2">
    <name type="scientific">Ajellomyces capsulatus (strain H143)</name>
    <name type="common">Darling's disease fungus</name>
    <name type="synonym">Histoplasma capsulatum</name>
    <dbReference type="NCBI Taxonomy" id="544712"/>
    <lineage>
        <taxon>Eukaryota</taxon>
        <taxon>Fungi</taxon>
        <taxon>Dikarya</taxon>
        <taxon>Ascomycota</taxon>
        <taxon>Pezizomycotina</taxon>
        <taxon>Eurotiomycetes</taxon>
        <taxon>Eurotiomycetidae</taxon>
        <taxon>Onygenales</taxon>
        <taxon>Ajellomycetaceae</taxon>
        <taxon>Histoplasma</taxon>
    </lineage>
</organism>
<protein>
    <submittedName>
        <fullName evidence="1">Uncharacterized protein</fullName>
    </submittedName>
</protein>
<evidence type="ECO:0000313" key="1">
    <source>
        <dbReference type="EMBL" id="EER41653.1"/>
    </source>
</evidence>
<proteinExistence type="predicted"/>
<evidence type="ECO:0000313" key="2">
    <source>
        <dbReference type="Proteomes" id="UP000002624"/>
    </source>
</evidence>
<dbReference type="AlphaFoldDB" id="C6HDL9"/>
<sequence>MVDKGIQKLNHLDFKSAAAEHPGSKRRETGLDAIIQQQDQYRSLRLLSARVIQVSISQLRICVARLLPQCPVIAVLTPLLSKDRKGETFLSRLLSFLIVDSLLHLASNGFLYAQNGFISTWVCSVKRIISVATNDTSALPSNPATTPFLFYHLLFPIGEYLYGSPNVSNVQRLPFDICLKWASSSRLRYEVRTLKPVAEHSTLNLPRTISLYRYLHYYQSQNIMEPNGIYIILSVARLSPIGESTSPTKTRSSAFSTMPNNATSGWLVIRHGRAQIDQILGNPSMTSQTPESRCRAWALDGHVPTRVARLHNMGIVDVADTSVVIAKAYELADMVRASIELGQGNIMLRRYNFISPFWVFL</sequence>
<dbReference type="Proteomes" id="UP000002624">
    <property type="component" value="Unassembled WGS sequence"/>
</dbReference>
<accession>C6HDL9</accession>
<dbReference type="EMBL" id="GG692423">
    <property type="protein sequence ID" value="EER41653.1"/>
    <property type="molecule type" value="Genomic_DNA"/>
</dbReference>